<dbReference type="InterPro" id="IPR008259">
    <property type="entry name" value="FMN_hydac_DH_AS"/>
</dbReference>
<keyword evidence="3" id="KW-0288">FMN</keyword>
<keyword evidence="2" id="KW-0285">Flavoprotein</keyword>
<sequence length="375" mass="39493">MVAFKSVAAPEVATLPVIRQTALSRLAPEVADFLEGGAGDESTLLANRSAFSHWGFRQRVMSGLAGPDLSATFLGIDLAMPVMTAPFGADGLFHPEGQKAVARANRMAGITSIVPEAGTFGLEEVVQAAPEATRIAQLHPMGPEKNFLTMLARIEDAGCAAICLTVDCPTGGWRERVLRNSFDLDARYVGGNYPDSGETTLIQVFGQLFERSATVWSWDRLASLMSHTRLPWFAKGIMTADDALASEAAGAHAVYVSNHGGRQLDGVPAALDALVEVRRAIDGRLPIVFDSGVRRGADVVKALALGADVAVIGRLAAYGLAAGGQAGVERVHSLLYDEIRTVLTLLGRGGVRDLTPEVLIPQAGSVLHGVFGADA</sequence>
<evidence type="ECO:0000256" key="1">
    <source>
        <dbReference type="ARBA" id="ARBA00001917"/>
    </source>
</evidence>
<protein>
    <submittedName>
        <fullName evidence="7">Alpha-hydroxy acid oxidase</fullName>
    </submittedName>
</protein>
<dbReference type="InterPro" id="IPR013785">
    <property type="entry name" value="Aldolase_TIM"/>
</dbReference>
<comment type="similarity">
    <text evidence="5">Belongs to the FMN-dependent alpha-hydroxy acid dehydrogenase family.</text>
</comment>
<evidence type="ECO:0000256" key="3">
    <source>
        <dbReference type="ARBA" id="ARBA00022643"/>
    </source>
</evidence>
<dbReference type="PANTHER" id="PTHR10578">
    <property type="entry name" value="S -2-HYDROXY-ACID OXIDASE-RELATED"/>
    <property type="match status" value="1"/>
</dbReference>
<proteinExistence type="inferred from homology"/>
<evidence type="ECO:0000256" key="5">
    <source>
        <dbReference type="ARBA" id="ARBA00024042"/>
    </source>
</evidence>
<dbReference type="PROSITE" id="PS00557">
    <property type="entry name" value="FMN_HYDROXY_ACID_DH_1"/>
    <property type="match status" value="1"/>
</dbReference>
<accession>A0ABP6ZKV9</accession>
<dbReference type="InterPro" id="IPR000262">
    <property type="entry name" value="FMN-dep_DH"/>
</dbReference>
<evidence type="ECO:0000259" key="6">
    <source>
        <dbReference type="PROSITE" id="PS51349"/>
    </source>
</evidence>
<comment type="cofactor">
    <cofactor evidence="1">
        <name>FMN</name>
        <dbReference type="ChEBI" id="CHEBI:58210"/>
    </cofactor>
</comment>
<dbReference type="PANTHER" id="PTHR10578:SF107">
    <property type="entry name" value="2-HYDROXYACID OXIDASE 1"/>
    <property type="match status" value="1"/>
</dbReference>
<dbReference type="InterPro" id="IPR037396">
    <property type="entry name" value="FMN_HAD"/>
</dbReference>
<dbReference type="Proteomes" id="UP001501074">
    <property type="component" value="Unassembled WGS sequence"/>
</dbReference>
<evidence type="ECO:0000313" key="7">
    <source>
        <dbReference type="EMBL" id="GAA3613105.1"/>
    </source>
</evidence>
<comment type="caution">
    <text evidence="7">The sequence shown here is derived from an EMBL/GenBank/DDBJ whole genome shotgun (WGS) entry which is preliminary data.</text>
</comment>
<dbReference type="PROSITE" id="PS51349">
    <property type="entry name" value="FMN_HYDROXY_ACID_DH_2"/>
    <property type="match status" value="1"/>
</dbReference>
<dbReference type="PIRSF" id="PIRSF000138">
    <property type="entry name" value="Al-hdrx_acd_dh"/>
    <property type="match status" value="1"/>
</dbReference>
<keyword evidence="8" id="KW-1185">Reference proteome</keyword>
<evidence type="ECO:0000256" key="2">
    <source>
        <dbReference type="ARBA" id="ARBA00022630"/>
    </source>
</evidence>
<evidence type="ECO:0000313" key="8">
    <source>
        <dbReference type="Proteomes" id="UP001501074"/>
    </source>
</evidence>
<dbReference type="Gene3D" id="3.20.20.70">
    <property type="entry name" value="Aldolase class I"/>
    <property type="match status" value="1"/>
</dbReference>
<keyword evidence="4" id="KW-0560">Oxidoreductase</keyword>
<dbReference type="CDD" id="cd02809">
    <property type="entry name" value="alpha_hydroxyacid_oxid_FMN"/>
    <property type="match status" value="1"/>
</dbReference>
<dbReference type="RefSeq" id="WP_231481967.1">
    <property type="nucleotide sequence ID" value="NZ_BAAAZO010000004.1"/>
</dbReference>
<dbReference type="Pfam" id="PF01070">
    <property type="entry name" value="FMN_dh"/>
    <property type="match status" value="1"/>
</dbReference>
<feature type="domain" description="FMN hydroxy acid dehydrogenase" evidence="6">
    <location>
        <begin position="7"/>
        <end position="364"/>
    </location>
</feature>
<reference evidence="8" key="1">
    <citation type="journal article" date="2019" name="Int. J. Syst. Evol. Microbiol.">
        <title>The Global Catalogue of Microorganisms (GCM) 10K type strain sequencing project: providing services to taxonomists for standard genome sequencing and annotation.</title>
        <authorList>
            <consortium name="The Broad Institute Genomics Platform"/>
            <consortium name="The Broad Institute Genome Sequencing Center for Infectious Disease"/>
            <person name="Wu L."/>
            <person name="Ma J."/>
        </authorList>
    </citation>
    <scope>NUCLEOTIDE SEQUENCE [LARGE SCALE GENOMIC DNA]</scope>
    <source>
        <strain evidence="8">JCM 16902</strain>
    </source>
</reference>
<dbReference type="SUPFAM" id="SSF51395">
    <property type="entry name" value="FMN-linked oxidoreductases"/>
    <property type="match status" value="1"/>
</dbReference>
<organism evidence="7 8">
    <name type="scientific">Kineosporia mesophila</name>
    <dbReference type="NCBI Taxonomy" id="566012"/>
    <lineage>
        <taxon>Bacteria</taxon>
        <taxon>Bacillati</taxon>
        <taxon>Actinomycetota</taxon>
        <taxon>Actinomycetes</taxon>
        <taxon>Kineosporiales</taxon>
        <taxon>Kineosporiaceae</taxon>
        <taxon>Kineosporia</taxon>
    </lineage>
</organism>
<dbReference type="InterPro" id="IPR012133">
    <property type="entry name" value="Alpha-hydoxy_acid_DH_FMN"/>
</dbReference>
<name>A0ABP6ZKV9_9ACTN</name>
<gene>
    <name evidence="7" type="ORF">GCM10022223_31600</name>
</gene>
<evidence type="ECO:0000256" key="4">
    <source>
        <dbReference type="ARBA" id="ARBA00023002"/>
    </source>
</evidence>
<dbReference type="EMBL" id="BAAAZO010000004">
    <property type="protein sequence ID" value="GAA3613105.1"/>
    <property type="molecule type" value="Genomic_DNA"/>
</dbReference>